<keyword evidence="1" id="KW-0805">Transcription regulation</keyword>
<accession>A0ABP8NDC4</accession>
<dbReference type="SMART" id="SM00530">
    <property type="entry name" value="HTH_XRE"/>
    <property type="match status" value="1"/>
</dbReference>
<dbReference type="Pfam" id="PF01381">
    <property type="entry name" value="HTH_3"/>
    <property type="match status" value="1"/>
</dbReference>
<gene>
    <name evidence="5" type="ORF">GCM10023093_17640</name>
</gene>
<dbReference type="InterPro" id="IPR010982">
    <property type="entry name" value="Lambda_DNA-bd_dom_sf"/>
</dbReference>
<evidence type="ECO:0000313" key="6">
    <source>
        <dbReference type="Proteomes" id="UP001500067"/>
    </source>
</evidence>
<protein>
    <recommendedName>
        <fullName evidence="4">HTH cro/C1-type domain-containing protein</fullName>
    </recommendedName>
</protein>
<evidence type="ECO:0000256" key="2">
    <source>
        <dbReference type="ARBA" id="ARBA00023125"/>
    </source>
</evidence>
<dbReference type="EMBL" id="BAABFA010000010">
    <property type="protein sequence ID" value="GAA4465448.1"/>
    <property type="molecule type" value="Genomic_DNA"/>
</dbReference>
<dbReference type="PANTHER" id="PTHR46797:SF23">
    <property type="entry name" value="HTH-TYPE TRANSCRIPTIONAL REGULATOR SUTR"/>
    <property type="match status" value="1"/>
</dbReference>
<dbReference type="InterPro" id="IPR050807">
    <property type="entry name" value="TransReg_Diox_bact_type"/>
</dbReference>
<dbReference type="PROSITE" id="PS50943">
    <property type="entry name" value="HTH_CROC1"/>
    <property type="match status" value="1"/>
</dbReference>
<keyword evidence="6" id="KW-1185">Reference proteome</keyword>
<reference evidence="6" key="1">
    <citation type="journal article" date="2019" name="Int. J. Syst. Evol. Microbiol.">
        <title>The Global Catalogue of Microorganisms (GCM) 10K type strain sequencing project: providing services to taxonomists for standard genome sequencing and annotation.</title>
        <authorList>
            <consortium name="The Broad Institute Genomics Platform"/>
            <consortium name="The Broad Institute Genome Sequencing Center for Infectious Disease"/>
            <person name="Wu L."/>
            <person name="Ma J."/>
        </authorList>
    </citation>
    <scope>NUCLEOTIDE SEQUENCE [LARGE SCALE GENOMIC DNA]</scope>
    <source>
        <strain evidence="6">JCM 32105</strain>
    </source>
</reference>
<dbReference type="PANTHER" id="PTHR46797">
    <property type="entry name" value="HTH-TYPE TRANSCRIPTIONAL REGULATOR"/>
    <property type="match status" value="1"/>
</dbReference>
<dbReference type="Proteomes" id="UP001500067">
    <property type="component" value="Unassembled WGS sequence"/>
</dbReference>
<dbReference type="SUPFAM" id="SSF47413">
    <property type="entry name" value="lambda repressor-like DNA-binding domains"/>
    <property type="match status" value="1"/>
</dbReference>
<dbReference type="RefSeq" id="WP_345081751.1">
    <property type="nucleotide sequence ID" value="NZ_BAABFA010000010.1"/>
</dbReference>
<keyword evidence="3" id="KW-0804">Transcription</keyword>
<feature type="domain" description="HTH cro/C1-type" evidence="4">
    <location>
        <begin position="14"/>
        <end position="68"/>
    </location>
</feature>
<evidence type="ECO:0000256" key="3">
    <source>
        <dbReference type="ARBA" id="ARBA00023163"/>
    </source>
</evidence>
<evidence type="ECO:0000256" key="1">
    <source>
        <dbReference type="ARBA" id="ARBA00023015"/>
    </source>
</evidence>
<comment type="caution">
    <text evidence="5">The sequence shown here is derived from an EMBL/GenBank/DDBJ whole genome shotgun (WGS) entry which is preliminary data.</text>
</comment>
<sequence length="72" mass="8107">MTEKELFLKVAERVKELRTEKGMSQQELAGLIDFEKSNMSRFEAGGTNPTIATLYKIAQALDVTLSELLMIE</sequence>
<keyword evidence="2" id="KW-0238">DNA-binding</keyword>
<dbReference type="InterPro" id="IPR001387">
    <property type="entry name" value="Cro/C1-type_HTH"/>
</dbReference>
<name>A0ABP8NDC4_9BACT</name>
<evidence type="ECO:0000313" key="5">
    <source>
        <dbReference type="EMBL" id="GAA4465448.1"/>
    </source>
</evidence>
<organism evidence="5 6">
    <name type="scientific">Nemorincola caseinilytica</name>
    <dbReference type="NCBI Taxonomy" id="2054315"/>
    <lineage>
        <taxon>Bacteria</taxon>
        <taxon>Pseudomonadati</taxon>
        <taxon>Bacteroidota</taxon>
        <taxon>Chitinophagia</taxon>
        <taxon>Chitinophagales</taxon>
        <taxon>Chitinophagaceae</taxon>
        <taxon>Nemorincola</taxon>
    </lineage>
</organism>
<dbReference type="CDD" id="cd00093">
    <property type="entry name" value="HTH_XRE"/>
    <property type="match status" value="1"/>
</dbReference>
<proteinExistence type="predicted"/>
<dbReference type="Gene3D" id="1.10.260.40">
    <property type="entry name" value="lambda repressor-like DNA-binding domains"/>
    <property type="match status" value="1"/>
</dbReference>
<evidence type="ECO:0000259" key="4">
    <source>
        <dbReference type="PROSITE" id="PS50943"/>
    </source>
</evidence>